<dbReference type="InterPro" id="IPR041054">
    <property type="entry name" value="Rrp40_N_euk"/>
</dbReference>
<organism evidence="12 13">
    <name type="scientific">Saccharomyces pastorianus</name>
    <name type="common">Lager yeast</name>
    <name type="synonym">Saccharomyces cerevisiae x Saccharomyces eubayanus</name>
    <dbReference type="NCBI Taxonomy" id="27292"/>
    <lineage>
        <taxon>Eukaryota</taxon>
        <taxon>Fungi</taxon>
        <taxon>Dikarya</taxon>
        <taxon>Ascomycota</taxon>
        <taxon>Saccharomycotina</taxon>
        <taxon>Saccharomycetes</taxon>
        <taxon>Saccharomycetales</taxon>
        <taxon>Saccharomycetaceae</taxon>
        <taxon>Saccharomyces</taxon>
    </lineage>
</organism>
<dbReference type="FunFam" id="2.40.50.140:FF:000127">
    <property type="entry name" value="Exosome complex component RRP40"/>
    <property type="match status" value="1"/>
</dbReference>
<evidence type="ECO:0000256" key="2">
    <source>
        <dbReference type="ARBA" id="ARBA00004604"/>
    </source>
</evidence>
<dbReference type="Pfam" id="PF21262">
    <property type="entry name" value="RRP40_S1"/>
    <property type="match status" value="1"/>
</dbReference>
<dbReference type="GO" id="GO:0071034">
    <property type="term" value="P:CUT catabolic process"/>
    <property type="evidence" value="ECO:0007669"/>
    <property type="project" value="TreeGrafter"/>
</dbReference>
<dbReference type="PANTHER" id="PTHR21321">
    <property type="entry name" value="PNAS-3 RELATED"/>
    <property type="match status" value="1"/>
</dbReference>
<keyword evidence="5" id="KW-0698">rRNA processing</keyword>
<dbReference type="OrthoDB" id="340500at2759"/>
<dbReference type="GO" id="GO:0071038">
    <property type="term" value="P:TRAMP-dependent tRNA surveillance pathway"/>
    <property type="evidence" value="ECO:0007669"/>
    <property type="project" value="TreeGrafter"/>
</dbReference>
<dbReference type="Proteomes" id="UP000501346">
    <property type="component" value="Chromosome ScXV-ScXI"/>
</dbReference>
<dbReference type="Gene3D" id="3.30.1370.10">
    <property type="entry name" value="K Homology domain, type 1"/>
    <property type="match status" value="1"/>
</dbReference>
<dbReference type="InterPro" id="IPR026699">
    <property type="entry name" value="Exosome_RNA_bind1/RRP40/RRP4"/>
</dbReference>
<comment type="similarity">
    <text evidence="3">Belongs to the RRP40 family.</text>
</comment>
<gene>
    <name evidence="12" type="primary">RRP40_1</name>
    <name evidence="12" type="ORF">GRS66_004630</name>
</gene>
<evidence type="ECO:0000256" key="3">
    <source>
        <dbReference type="ARBA" id="ARBA00007841"/>
    </source>
</evidence>
<dbReference type="Pfam" id="PF15985">
    <property type="entry name" value="KH_6"/>
    <property type="match status" value="1"/>
</dbReference>
<dbReference type="CDD" id="cd22526">
    <property type="entry name" value="KH-I_Rrp40"/>
    <property type="match status" value="1"/>
</dbReference>
<dbReference type="GO" id="GO:0071035">
    <property type="term" value="P:nuclear polyadenylation-dependent rRNA catabolic process"/>
    <property type="evidence" value="ECO:0007669"/>
    <property type="project" value="TreeGrafter"/>
</dbReference>
<evidence type="ECO:0000256" key="9">
    <source>
        <dbReference type="ARBA" id="ARBA00030615"/>
    </source>
</evidence>
<sequence>MSTFIFPGDSFPVDPTTPVKLGPGIYCDPNTQEIRPVNTGVLHVSAKGKSGVQTAYIDYSSKRYIPSVNDFVIGVIIGTFSDSYKVSLQNFSSSVSLSYMAFPNASKKNRPTLQVGDLVYARVCTAEKELEAEIECFDSTTGRDAGFGILEDGMIIDVNLNFARQLLFNNDFPLLKVLAAHTKFEVAVGLNGKIWVKCEELSNTLACYRTIMECCQKNDTAAFKDIAKRQFKEILTVKEE</sequence>
<feature type="domain" description="Exosome complex exonuclease Rrp40 N-terminal" evidence="11">
    <location>
        <begin position="19"/>
        <end position="63"/>
    </location>
</feature>
<evidence type="ECO:0000259" key="10">
    <source>
        <dbReference type="Pfam" id="PF15985"/>
    </source>
</evidence>
<dbReference type="SUPFAM" id="SSF50249">
    <property type="entry name" value="Nucleic acid-binding proteins"/>
    <property type="match status" value="1"/>
</dbReference>
<protein>
    <recommendedName>
        <fullName evidence="9">Ribosomal RNA-processing protein 40</fullName>
    </recommendedName>
</protein>
<dbReference type="GO" id="GO:0000177">
    <property type="term" value="C:cytoplasmic exosome (RNase complex)"/>
    <property type="evidence" value="ECO:0007669"/>
    <property type="project" value="TreeGrafter"/>
</dbReference>
<evidence type="ECO:0000256" key="5">
    <source>
        <dbReference type="ARBA" id="ARBA00022552"/>
    </source>
</evidence>
<accession>A0A6C1DZY0</accession>
<dbReference type="Pfam" id="PF18311">
    <property type="entry name" value="Rrp40_N"/>
    <property type="match status" value="1"/>
</dbReference>
<dbReference type="Gene3D" id="2.40.50.140">
    <property type="entry name" value="Nucleic acid-binding proteins"/>
    <property type="match status" value="1"/>
</dbReference>
<feature type="domain" description="K Homology" evidence="10">
    <location>
        <begin position="153"/>
        <end position="200"/>
    </location>
</feature>
<dbReference type="GO" id="GO:0071051">
    <property type="term" value="P:poly(A)-dependent snoRNA 3'-end processing"/>
    <property type="evidence" value="ECO:0007669"/>
    <property type="project" value="TreeGrafter"/>
</dbReference>
<dbReference type="GO" id="GO:0003723">
    <property type="term" value="F:RNA binding"/>
    <property type="evidence" value="ECO:0007669"/>
    <property type="project" value="UniProtKB-KW"/>
</dbReference>
<dbReference type="InterPro" id="IPR036612">
    <property type="entry name" value="KH_dom_type_1_sf"/>
</dbReference>
<dbReference type="GO" id="GO:0005730">
    <property type="term" value="C:nucleolus"/>
    <property type="evidence" value="ECO:0007669"/>
    <property type="project" value="UniProtKB-SubCell"/>
</dbReference>
<evidence type="ECO:0000313" key="12">
    <source>
        <dbReference type="EMBL" id="QID82220.1"/>
    </source>
</evidence>
<dbReference type="InterPro" id="IPR049469">
    <property type="entry name" value="RRP40_KH-I"/>
</dbReference>
<evidence type="ECO:0000259" key="11">
    <source>
        <dbReference type="Pfam" id="PF18311"/>
    </source>
</evidence>
<evidence type="ECO:0000313" key="13">
    <source>
        <dbReference type="Proteomes" id="UP000501346"/>
    </source>
</evidence>
<dbReference type="GO" id="GO:0000176">
    <property type="term" value="C:nuclear exosome (RNase complex)"/>
    <property type="evidence" value="ECO:0007669"/>
    <property type="project" value="TreeGrafter"/>
</dbReference>
<dbReference type="FunFam" id="3.30.1370.10:FF:000114">
    <property type="entry name" value="Exosome complex component RRP40"/>
    <property type="match status" value="1"/>
</dbReference>
<reference evidence="12 13" key="1">
    <citation type="journal article" date="2019" name="BMC Genomics">
        <title>Chromosome level assembly and comparative genome analysis confirm lager-brewing yeasts originated from a single hybridization.</title>
        <authorList>
            <person name="Salazar A.N."/>
            <person name="Gorter de Vries A.R."/>
            <person name="van den Broek M."/>
            <person name="Brouwers N."/>
            <person name="de la Torre Cortes P."/>
            <person name="Kuijpers N.G.A."/>
            <person name="Daran J.G."/>
            <person name="Abeel T."/>
        </authorList>
    </citation>
    <scope>NUCLEOTIDE SEQUENCE [LARGE SCALE GENOMIC DNA]</scope>
    <source>
        <strain evidence="12 13">CBS 1483</strain>
    </source>
</reference>
<dbReference type="AlphaFoldDB" id="A0A6C1DZY0"/>
<dbReference type="EMBL" id="CP048996">
    <property type="protein sequence ID" value="QID82220.1"/>
    <property type="molecule type" value="Genomic_DNA"/>
</dbReference>
<evidence type="ECO:0000256" key="8">
    <source>
        <dbReference type="ARBA" id="ARBA00023242"/>
    </source>
</evidence>
<keyword evidence="7" id="KW-0694">RNA-binding</keyword>
<dbReference type="InterPro" id="IPR037319">
    <property type="entry name" value="Rrp40_S1"/>
</dbReference>
<keyword evidence="8" id="KW-0539">Nucleus</keyword>
<evidence type="ECO:0000256" key="6">
    <source>
        <dbReference type="ARBA" id="ARBA00022835"/>
    </source>
</evidence>
<evidence type="ECO:0000256" key="7">
    <source>
        <dbReference type="ARBA" id="ARBA00022884"/>
    </source>
</evidence>
<keyword evidence="4" id="KW-0963">Cytoplasm</keyword>
<name>A0A6C1DZY0_SACPS</name>
<dbReference type="CDD" id="cd05790">
    <property type="entry name" value="S1_Rrp40"/>
    <property type="match status" value="1"/>
</dbReference>
<proteinExistence type="inferred from homology"/>
<keyword evidence="6" id="KW-0271">Exosome</keyword>
<evidence type="ECO:0000256" key="4">
    <source>
        <dbReference type="ARBA" id="ARBA00022490"/>
    </source>
</evidence>
<dbReference type="InterPro" id="IPR012340">
    <property type="entry name" value="NA-bd_OB-fold"/>
</dbReference>
<dbReference type="GO" id="GO:0000467">
    <property type="term" value="P:exonucleolytic trimming to generate mature 3'-end of 5.8S rRNA from tricistronic rRNA transcript (SSU-rRNA, 5.8S rRNA, LSU-rRNA)"/>
    <property type="evidence" value="ECO:0007669"/>
    <property type="project" value="TreeGrafter"/>
</dbReference>
<dbReference type="GO" id="GO:0034475">
    <property type="term" value="P:U4 snRNA 3'-end processing"/>
    <property type="evidence" value="ECO:0007669"/>
    <property type="project" value="TreeGrafter"/>
</dbReference>
<evidence type="ECO:0000256" key="1">
    <source>
        <dbReference type="ARBA" id="ARBA00004496"/>
    </source>
</evidence>
<dbReference type="InterPro" id="IPR004088">
    <property type="entry name" value="KH_dom_type_1"/>
</dbReference>
<dbReference type="PANTHER" id="PTHR21321:SF1">
    <property type="entry name" value="EXOSOME COMPLEX COMPONENT RRP40"/>
    <property type="match status" value="1"/>
</dbReference>
<keyword evidence="13" id="KW-1185">Reference proteome</keyword>
<comment type="subcellular location">
    <subcellularLocation>
        <location evidence="1">Cytoplasm</location>
    </subcellularLocation>
    <subcellularLocation>
        <location evidence="2">Nucleus</location>
        <location evidence="2">Nucleolus</location>
    </subcellularLocation>
</comment>
<dbReference type="Gene3D" id="2.40.50.100">
    <property type="match status" value="1"/>
</dbReference>
<dbReference type="SUPFAM" id="SSF54791">
    <property type="entry name" value="Eukaryotic type KH-domain (KH-domain type I)"/>
    <property type="match status" value="1"/>
</dbReference>